<name>A0ABD3W3H3_SINWO</name>
<dbReference type="GO" id="GO:0051301">
    <property type="term" value="P:cell division"/>
    <property type="evidence" value="ECO:0007669"/>
    <property type="project" value="UniProtKB-KW"/>
</dbReference>
<evidence type="ECO:0000256" key="6">
    <source>
        <dbReference type="ARBA" id="ARBA00023306"/>
    </source>
</evidence>
<feature type="domain" description="CDC20/Fizzy WD40" evidence="8">
    <location>
        <begin position="86"/>
        <end position="375"/>
    </location>
</feature>
<dbReference type="InterPro" id="IPR036322">
    <property type="entry name" value="WD40_repeat_dom_sf"/>
</dbReference>
<evidence type="ECO:0000256" key="2">
    <source>
        <dbReference type="ARBA" id="ARBA00022574"/>
    </source>
</evidence>
<comment type="similarity">
    <text evidence="1">Belongs to the WD repeat CDC20/Fizzy family.</text>
</comment>
<evidence type="ECO:0000256" key="5">
    <source>
        <dbReference type="ARBA" id="ARBA00022776"/>
    </source>
</evidence>
<dbReference type="InterPro" id="IPR015943">
    <property type="entry name" value="WD40/YVTN_repeat-like_dom_sf"/>
</dbReference>
<keyword evidence="5" id="KW-0498">Mitosis</keyword>
<dbReference type="PROSITE" id="PS50082">
    <property type="entry name" value="WD_REPEATS_2"/>
    <property type="match status" value="1"/>
</dbReference>
<dbReference type="SMART" id="SM00320">
    <property type="entry name" value="WD40"/>
    <property type="match status" value="6"/>
</dbReference>
<dbReference type="InterPro" id="IPR033010">
    <property type="entry name" value="Cdc20/Fizzy"/>
</dbReference>
<evidence type="ECO:0000313" key="9">
    <source>
        <dbReference type="EMBL" id="KAL3868430.1"/>
    </source>
</evidence>
<dbReference type="PROSITE" id="PS50294">
    <property type="entry name" value="WD_REPEATS_REGION"/>
    <property type="match status" value="1"/>
</dbReference>
<sequence length="401" mass="44628">MDTVSATSNGHRRRPYDRFIPFRPNLNVEESHAKLFFPTPSQNESVPGQYRQSGAKGYWRLLSDAFHERDPRILPMTPTKVTLGNTNVLDWGCNNLIAVALNTITYIWNAETRDCLQLDLKTTESENYYVTALTFDVSGAFLAVADNLGDIFTYDIEKMKMVSKCSGGGRGSIGVLRWSQSALACGTQKGQIILFDSRQMTNDNRTQLAGHKHEVCGLQFRDSTPPYLASGADDGLINIWDIRANSSHTRIEAHTACAKALAWCPWKSNILASGGGSIDGHIRLWNVNSGEKSGEMYTKSQICGLLWSPEYHELVSAHGSTKCDNNDVILWNMKNSEFDPVATLRHHCCRPLHIALSPDRTTLASVGADEAMCLWKCFPKRKPGPFSSKNVSRLNLDLAIR</sequence>
<feature type="repeat" description="WD" evidence="7">
    <location>
        <begin position="208"/>
        <end position="250"/>
    </location>
</feature>
<keyword evidence="6" id="KW-0131">Cell cycle</keyword>
<dbReference type="PANTHER" id="PTHR19918:SF8">
    <property type="entry name" value="FI02843P"/>
    <property type="match status" value="1"/>
</dbReference>
<dbReference type="SUPFAM" id="SSF50978">
    <property type="entry name" value="WD40 repeat-like"/>
    <property type="match status" value="1"/>
</dbReference>
<keyword evidence="2 7" id="KW-0853">WD repeat</keyword>
<evidence type="ECO:0000256" key="3">
    <source>
        <dbReference type="ARBA" id="ARBA00022618"/>
    </source>
</evidence>
<dbReference type="InterPro" id="IPR019775">
    <property type="entry name" value="WD40_repeat_CS"/>
</dbReference>
<evidence type="ECO:0000256" key="1">
    <source>
        <dbReference type="ARBA" id="ARBA00006445"/>
    </source>
</evidence>
<dbReference type="Pfam" id="PF24807">
    <property type="entry name" value="WD40_CDC20-Fz"/>
    <property type="match status" value="1"/>
</dbReference>
<evidence type="ECO:0000313" key="10">
    <source>
        <dbReference type="Proteomes" id="UP001634394"/>
    </source>
</evidence>
<accession>A0ABD3W3H3</accession>
<keyword evidence="10" id="KW-1185">Reference proteome</keyword>
<dbReference type="AlphaFoldDB" id="A0ABD3W3H3"/>
<dbReference type="PANTHER" id="PTHR19918">
    <property type="entry name" value="CELL DIVISION CYCLE 20 CDC20 FIZZY -RELATED"/>
    <property type="match status" value="1"/>
</dbReference>
<evidence type="ECO:0000256" key="4">
    <source>
        <dbReference type="ARBA" id="ARBA00022737"/>
    </source>
</evidence>
<dbReference type="InterPro" id="IPR001680">
    <property type="entry name" value="WD40_rpt"/>
</dbReference>
<gene>
    <name evidence="9" type="ORF">ACJMK2_041238</name>
</gene>
<dbReference type="InterPro" id="IPR056150">
    <property type="entry name" value="WD40_CDC20-Fz"/>
</dbReference>
<keyword evidence="4" id="KW-0677">Repeat</keyword>
<keyword evidence="3" id="KW-0132">Cell division</keyword>
<dbReference type="Gene3D" id="2.130.10.10">
    <property type="entry name" value="YVTN repeat-like/Quinoprotein amine dehydrogenase"/>
    <property type="match status" value="1"/>
</dbReference>
<reference evidence="9 10" key="1">
    <citation type="submission" date="2024-11" db="EMBL/GenBank/DDBJ databases">
        <title>Chromosome-level genome assembly of the freshwater bivalve Anodonta woodiana.</title>
        <authorList>
            <person name="Chen X."/>
        </authorList>
    </citation>
    <scope>NUCLEOTIDE SEQUENCE [LARGE SCALE GENOMIC DNA]</scope>
    <source>
        <strain evidence="9">MN2024</strain>
        <tissue evidence="9">Gills</tissue>
    </source>
</reference>
<protein>
    <recommendedName>
        <fullName evidence="8">CDC20/Fizzy WD40 domain-containing protein</fullName>
    </recommendedName>
</protein>
<dbReference type="EMBL" id="JBJQND010000008">
    <property type="protein sequence ID" value="KAL3868430.1"/>
    <property type="molecule type" value="Genomic_DNA"/>
</dbReference>
<evidence type="ECO:0000256" key="7">
    <source>
        <dbReference type="PROSITE-ProRule" id="PRU00221"/>
    </source>
</evidence>
<evidence type="ECO:0000259" key="8">
    <source>
        <dbReference type="Pfam" id="PF24807"/>
    </source>
</evidence>
<comment type="caution">
    <text evidence="9">The sequence shown here is derived from an EMBL/GenBank/DDBJ whole genome shotgun (WGS) entry which is preliminary data.</text>
</comment>
<dbReference type="Proteomes" id="UP001634394">
    <property type="component" value="Unassembled WGS sequence"/>
</dbReference>
<organism evidence="9 10">
    <name type="scientific">Sinanodonta woodiana</name>
    <name type="common">Chinese pond mussel</name>
    <name type="synonym">Anodonta woodiana</name>
    <dbReference type="NCBI Taxonomy" id="1069815"/>
    <lineage>
        <taxon>Eukaryota</taxon>
        <taxon>Metazoa</taxon>
        <taxon>Spiralia</taxon>
        <taxon>Lophotrochozoa</taxon>
        <taxon>Mollusca</taxon>
        <taxon>Bivalvia</taxon>
        <taxon>Autobranchia</taxon>
        <taxon>Heteroconchia</taxon>
        <taxon>Palaeoheterodonta</taxon>
        <taxon>Unionida</taxon>
        <taxon>Unionoidea</taxon>
        <taxon>Unionidae</taxon>
        <taxon>Unioninae</taxon>
        <taxon>Sinanodonta</taxon>
    </lineage>
</organism>
<proteinExistence type="inferred from homology"/>
<dbReference type="PROSITE" id="PS00678">
    <property type="entry name" value="WD_REPEATS_1"/>
    <property type="match status" value="1"/>
</dbReference>